<sequence length="906" mass="103844">MILAYCVFTFLVFEMNFSYSKTLILCCILGSFLSVGLAVSANVRCVVLMALPELFTQRGRQALLAYALLLTMTGPSKNVLHNTKVLTESLACTVEQLKVATQGLRELIKAPFYAIKAALVAIVKAFKVIVKKVKEMLLAIKRIMVSLVRVIESAVEWLLGGVSTCNDKFGSPFQRCINSIEEAVAGCKSSVPKWADLCSTAYAADLVCYPVKFVDYFCEFVSFISDDVLAGIRRKIKEFERKLKTMFYVKITFSHSFSFQTNQTKTVRDVASDIIAEVKKRTHWFTHLFTWMSFTFMILLLYVIYQVIYYRIRYLSSLSFDNKYLTDNFYEIDFKRTRQDLDTVIPLTRYERSQYIELTSIRLLKKERESLLNSFWFLFLTGYRLGVHMLLDFALYWILSLIHRYGRLQVNVDIPKSINMLAKGNGMLADMYRSVAKALKPLGLEMHMDTLPCLPIPSPPDWYRYKQIWALMGLISLLTLLQPYAKRIRNMVMSHYHPDVAKERSVWLYNHILRSRGNFLSFARRRLRRMFGLREKMPQDEISLAQRCFAMFPFLDWFLEQDRGKVCLLDGESGTADDELVHCSKADCIGLYHGKCYQELNNDCTICRKPIEYGDLSDISEEKDSSDDGEENDNRNAARYSHVNVHSVENHRDPDEEGTSPNEASSTGSSQYSYSYQDKEFIEHRNAPLIVRRAFEDLEAQKLVKYVSKSDDLAVDQDWTRASSDASSGEKSNTSSDMADEDSAITIEPETSSKRHSSLLKVNLQNSKLSKTDKSAMIKNYFNKLEDYNSAKMSVVESSVQRENNQSNGIIRSQIAEKIQDHDSISYSSVAELSSKSDSQQEIVNDDYLSSSNSREELKVIQGERGFDVNSSGSSSESIVSSSEFNRKLLQKRNKKKKSFLSRWLR</sequence>
<feature type="transmembrane region" description="Helical" evidence="6">
    <location>
        <begin position="288"/>
        <end position="308"/>
    </location>
</feature>
<evidence type="ECO:0000256" key="4">
    <source>
        <dbReference type="ARBA" id="ARBA00023136"/>
    </source>
</evidence>
<gene>
    <name evidence="9" type="ORF">BEMITA_LOCUS9233</name>
</gene>
<evidence type="ECO:0000313" key="9">
    <source>
        <dbReference type="EMBL" id="CAH0390518.1"/>
    </source>
</evidence>
<keyword evidence="10" id="KW-1185">Reference proteome</keyword>
<reference evidence="9" key="1">
    <citation type="submission" date="2021-12" db="EMBL/GenBank/DDBJ databases">
        <authorList>
            <person name="King R."/>
        </authorList>
    </citation>
    <scope>NUCLEOTIDE SEQUENCE</scope>
</reference>
<keyword evidence="3 6" id="KW-1133">Transmembrane helix</keyword>
<evidence type="ECO:0008006" key="11">
    <source>
        <dbReference type="Google" id="ProtNLM"/>
    </source>
</evidence>
<evidence type="ECO:0000259" key="7">
    <source>
        <dbReference type="Pfam" id="PF07782"/>
    </source>
</evidence>
<dbReference type="PANTHER" id="PTHR21041">
    <property type="entry name" value="DENDRITIC CELL-SPECIFIC TRANSMEMBRANE PROTEIN"/>
    <property type="match status" value="1"/>
</dbReference>
<dbReference type="InterPro" id="IPR012858">
    <property type="entry name" value="DC_STAMP-like"/>
</dbReference>
<accession>A0A9P0F620</accession>
<evidence type="ECO:0000256" key="2">
    <source>
        <dbReference type="ARBA" id="ARBA00022692"/>
    </source>
</evidence>
<dbReference type="EMBL" id="OU963866">
    <property type="protein sequence ID" value="CAH0390518.1"/>
    <property type="molecule type" value="Genomic_DNA"/>
</dbReference>
<feature type="domain" description="E3 ubiquitin-protein ligase DCST1-like C-terminal" evidence="8">
    <location>
        <begin position="566"/>
        <end position="610"/>
    </location>
</feature>
<feature type="compositionally biased region" description="Polar residues" evidence="5">
    <location>
        <begin position="720"/>
        <end position="737"/>
    </location>
</feature>
<keyword evidence="4 6" id="KW-0472">Membrane</keyword>
<dbReference type="InterPro" id="IPR051856">
    <property type="entry name" value="CSR-E3_Ligase_Protein"/>
</dbReference>
<feature type="transmembrane region" description="Helical" evidence="6">
    <location>
        <begin position="468"/>
        <end position="485"/>
    </location>
</feature>
<keyword evidence="2 6" id="KW-0812">Transmembrane</keyword>
<dbReference type="AlphaFoldDB" id="A0A9P0F620"/>
<proteinExistence type="predicted"/>
<dbReference type="Pfam" id="PF07782">
    <property type="entry name" value="DC_STAMP"/>
    <property type="match status" value="1"/>
</dbReference>
<feature type="compositionally biased region" description="Acidic residues" evidence="5">
    <location>
        <begin position="618"/>
        <end position="631"/>
    </location>
</feature>
<dbReference type="InterPro" id="IPR058842">
    <property type="entry name" value="DCST1_C"/>
</dbReference>
<evidence type="ECO:0000256" key="1">
    <source>
        <dbReference type="ARBA" id="ARBA00004141"/>
    </source>
</evidence>
<protein>
    <recommendedName>
        <fullName evidence="11">Dendritic cell-specific transmembrane protein-like domain-containing protein</fullName>
    </recommendedName>
</protein>
<dbReference type="GO" id="GO:0016020">
    <property type="term" value="C:membrane"/>
    <property type="evidence" value="ECO:0007669"/>
    <property type="project" value="UniProtKB-SubCell"/>
</dbReference>
<organism evidence="9 10">
    <name type="scientific">Bemisia tabaci</name>
    <name type="common">Sweetpotato whitefly</name>
    <name type="synonym">Aleurodes tabaci</name>
    <dbReference type="NCBI Taxonomy" id="7038"/>
    <lineage>
        <taxon>Eukaryota</taxon>
        <taxon>Metazoa</taxon>
        <taxon>Ecdysozoa</taxon>
        <taxon>Arthropoda</taxon>
        <taxon>Hexapoda</taxon>
        <taxon>Insecta</taxon>
        <taxon>Pterygota</taxon>
        <taxon>Neoptera</taxon>
        <taxon>Paraneoptera</taxon>
        <taxon>Hemiptera</taxon>
        <taxon>Sternorrhyncha</taxon>
        <taxon>Aleyrodoidea</taxon>
        <taxon>Aleyrodidae</taxon>
        <taxon>Aleyrodinae</taxon>
        <taxon>Bemisia</taxon>
    </lineage>
</organism>
<comment type="subcellular location">
    <subcellularLocation>
        <location evidence="1">Membrane</location>
        <topology evidence="1">Multi-pass membrane protein</topology>
    </subcellularLocation>
</comment>
<dbReference type="Pfam" id="PF26039">
    <property type="entry name" value="Dcst2"/>
    <property type="match status" value="1"/>
</dbReference>
<evidence type="ECO:0000256" key="6">
    <source>
        <dbReference type="SAM" id="Phobius"/>
    </source>
</evidence>
<feature type="domain" description="Dendritic cell-specific transmembrane protein-like" evidence="7">
    <location>
        <begin position="320"/>
        <end position="509"/>
    </location>
</feature>
<dbReference type="Proteomes" id="UP001152759">
    <property type="component" value="Chromosome 5"/>
</dbReference>
<evidence type="ECO:0000313" key="10">
    <source>
        <dbReference type="Proteomes" id="UP001152759"/>
    </source>
</evidence>
<evidence type="ECO:0000256" key="5">
    <source>
        <dbReference type="SAM" id="MobiDB-lite"/>
    </source>
</evidence>
<dbReference type="PANTHER" id="PTHR21041:SF9">
    <property type="entry name" value="DENDRITIC CELL-SPECIFIC TRANSMEMBRANE PROTEIN-LIKE DOMAIN-CONTAINING PROTEIN"/>
    <property type="match status" value="1"/>
</dbReference>
<feature type="transmembrane region" description="Helical" evidence="6">
    <location>
        <begin position="375"/>
        <end position="399"/>
    </location>
</feature>
<evidence type="ECO:0000259" key="8">
    <source>
        <dbReference type="Pfam" id="PF26037"/>
    </source>
</evidence>
<dbReference type="Pfam" id="PF26037">
    <property type="entry name" value="zf-RING_DCST1_C"/>
    <property type="match status" value="1"/>
</dbReference>
<feature type="region of interest" description="Disordered" evidence="5">
    <location>
        <begin position="618"/>
        <end position="672"/>
    </location>
</feature>
<name>A0A9P0F620_BEMTA</name>
<feature type="region of interest" description="Disordered" evidence="5">
    <location>
        <begin position="720"/>
        <end position="742"/>
    </location>
</feature>
<evidence type="ECO:0000256" key="3">
    <source>
        <dbReference type="ARBA" id="ARBA00022989"/>
    </source>
</evidence>